<protein>
    <submittedName>
        <fullName evidence="2">Prohead core scaffolding protein and protease</fullName>
    </submittedName>
</protein>
<evidence type="ECO:0000313" key="2">
    <source>
        <dbReference type="EMBL" id="BBI90999.1"/>
    </source>
</evidence>
<accession>A0A5S9HY51</accession>
<keyword evidence="2" id="KW-0378">Hydrolase</keyword>
<dbReference type="EMBL" id="AP019525">
    <property type="protein sequence ID" value="BBI90999.1"/>
    <property type="molecule type" value="Genomic_DNA"/>
</dbReference>
<feature type="compositionally biased region" description="Basic and acidic residues" evidence="1">
    <location>
        <begin position="367"/>
        <end position="403"/>
    </location>
</feature>
<sequence length="564" mass="64166">MMMVEGVMGRVDTMNRNNRFYPKGEYRRHVEDMTRRINEQNGILGEMEHPKSMNINLNNVSHKVMDVRIDEDGFVRGNILLLDTPKGKIAQSIVRSGSPLPISSRGIGMTSKDGAVTLEYMATYDLVGTAGFAETGLKAISESADENGNVVSEFYEYNVDGNGDVITESALQFVVESVEAKLVAKYDNILGAKSTLSEERVQEIVSEQFTKNVDQVKSFVSENVNENAEQTVTLTESQIQEIIDQRFLNIQVPIIEKWAVTHMLPKSAEIQENWIRTTFTKELSEGIEKWILESILPKQAEITESWIKYDFTKELSEGIEKWIKTDYTKQLSESMENWLKSDFTVSLCEGVESYINESSKEVKSLISEMKHDKEDKEDKKDKDKKDIKEGEEIHKRPAGVKDGEEGDELTNENVNEAVNETPNKSVVSTLLESLQAKINEAKAKRVEAEKANDDKDKEDDNKDKELNESFAGQPKYITAMPHRYHHIWKCLNESQKSTIHRRASIRMMNTNEDIEVFWDSLQLTNETLNIKEGTKAYFRTVNEAVGEVPNKTRASLASMAKEMR</sequence>
<dbReference type="InterPro" id="IPR005082">
    <property type="entry name" value="Peptidase_U9_T4_prohead"/>
</dbReference>
<keyword evidence="2" id="KW-0645">Protease</keyword>
<evidence type="ECO:0000313" key="3">
    <source>
        <dbReference type="Proteomes" id="UP000424080"/>
    </source>
</evidence>
<name>A0A5S9HY51_9CAUD</name>
<feature type="region of interest" description="Disordered" evidence="1">
    <location>
        <begin position="367"/>
        <end position="407"/>
    </location>
</feature>
<evidence type="ECO:0000256" key="1">
    <source>
        <dbReference type="SAM" id="MobiDB-lite"/>
    </source>
</evidence>
<reference evidence="2 3" key="1">
    <citation type="journal article" date="2019" name="Arch. Virol.">
        <title>A novel jumbo Tenacibaculum maritimum lytic phage with head-fiber-like appendages.</title>
        <authorList>
            <person name="Kawato Y."/>
            <person name="Istiqomah I."/>
            <person name="Gaafar A.Y."/>
            <person name="Hanaoka M."/>
            <person name="Ishimaru K."/>
            <person name="Yasuike M."/>
            <person name="Nishiki I."/>
            <person name="Nakamura Y."/>
            <person name="Fujiwara A."/>
            <person name="Nakai T."/>
        </authorList>
    </citation>
    <scope>NUCLEOTIDE SEQUENCE [LARGE SCALE GENOMIC DNA]</scope>
    <source>
        <strain evidence="2 3">PTm5</strain>
    </source>
</reference>
<dbReference type="Proteomes" id="UP000424080">
    <property type="component" value="Segment"/>
</dbReference>
<proteinExistence type="predicted"/>
<feature type="region of interest" description="Disordered" evidence="1">
    <location>
        <begin position="444"/>
        <end position="467"/>
    </location>
</feature>
<organism evidence="2 3">
    <name type="scientific">Tenacibaculum phage PTm5</name>
    <dbReference type="NCBI Taxonomy" id="2547426"/>
    <lineage>
        <taxon>Viruses</taxon>
        <taxon>Duplodnaviria</taxon>
        <taxon>Heunggongvirae</taxon>
        <taxon>Uroviricota</taxon>
        <taxon>Caudoviricetes</taxon>
        <taxon>Shirahamavirus</taxon>
        <taxon>Shirahamavirus PTm1</taxon>
    </lineage>
</organism>
<dbReference type="GO" id="GO:0008233">
    <property type="term" value="F:peptidase activity"/>
    <property type="evidence" value="ECO:0007669"/>
    <property type="project" value="UniProtKB-KW"/>
</dbReference>
<dbReference type="GO" id="GO:0006508">
    <property type="term" value="P:proteolysis"/>
    <property type="evidence" value="ECO:0007669"/>
    <property type="project" value="UniProtKB-KW"/>
</dbReference>
<dbReference type="Pfam" id="PF03420">
    <property type="entry name" value="Peptidase_S77"/>
    <property type="match status" value="1"/>
</dbReference>